<keyword evidence="2" id="KW-1133">Transmembrane helix</keyword>
<proteinExistence type="predicted"/>
<feature type="compositionally biased region" description="Polar residues" evidence="1">
    <location>
        <begin position="16"/>
        <end position="25"/>
    </location>
</feature>
<feature type="region of interest" description="Disordered" evidence="1">
    <location>
        <begin position="1"/>
        <end position="27"/>
    </location>
</feature>
<reference evidence="3" key="1">
    <citation type="submission" date="2021-03" db="EMBL/GenBank/DDBJ databases">
        <authorList>
            <person name="Tagirdzhanova G."/>
        </authorList>
    </citation>
    <scope>NUCLEOTIDE SEQUENCE</scope>
</reference>
<keyword evidence="2" id="KW-0812">Transmembrane</keyword>
<sequence length="470" mass="54229">MVKPKKSSGKPPAKPTTSNTSLTTPIPSPFKPAPAELSTFLDTLTSKSHLYIVHLDRHPLGFKRRIFAVPLLLNIFILVLLVFRLQSALPTYFFLLLSVLGYDSPANIDKENTDQLALLGISGERTLMFAGDFLLFRFVGMWPWDFFLGKSGEASPVGWRRWCKFRDVEVVVRRSRRWDVPLFAKEESGNEDMRGEVEKKDGIKEEWLYEGREGKLFKERVLPAVDKEWVRNKTSYQMLDQNWDLYFSGMIEAQALVDEAKNKTDDFRTSVLVHTDKWGWLIWEVWRGHEEGAEDEGTKKLQLIKNKLTAMGKENLFFRWIEVVQSETSQPGPFTVERQKKAVQKIREEFQDQGVEFEDFWESVGGASKLGLPFEASILLRRLSSDTSALILFFGYTRFSSSLRRSHVFAYPETVIDLLQTAGTSRAVEGRLRKQIIELEDEIDQFKLNQDPSREAVKHILLQPELREKP</sequence>
<gene>
    <name evidence="3" type="ORF">ALECFALPRED_008948</name>
</gene>
<dbReference type="OrthoDB" id="5421757at2759"/>
<organism evidence="3 4">
    <name type="scientific">Alectoria fallacina</name>
    <dbReference type="NCBI Taxonomy" id="1903189"/>
    <lineage>
        <taxon>Eukaryota</taxon>
        <taxon>Fungi</taxon>
        <taxon>Dikarya</taxon>
        <taxon>Ascomycota</taxon>
        <taxon>Pezizomycotina</taxon>
        <taxon>Lecanoromycetes</taxon>
        <taxon>OSLEUM clade</taxon>
        <taxon>Lecanoromycetidae</taxon>
        <taxon>Lecanorales</taxon>
        <taxon>Lecanorineae</taxon>
        <taxon>Parmeliaceae</taxon>
        <taxon>Alectoria</taxon>
    </lineage>
</organism>
<keyword evidence="4" id="KW-1185">Reference proteome</keyword>
<dbReference type="EMBL" id="CAJPDR010000630">
    <property type="protein sequence ID" value="CAF9940957.1"/>
    <property type="molecule type" value="Genomic_DNA"/>
</dbReference>
<comment type="caution">
    <text evidence="3">The sequence shown here is derived from an EMBL/GenBank/DDBJ whole genome shotgun (WGS) entry which is preliminary data.</text>
</comment>
<evidence type="ECO:0000313" key="3">
    <source>
        <dbReference type="EMBL" id="CAF9940957.1"/>
    </source>
</evidence>
<evidence type="ECO:0000313" key="4">
    <source>
        <dbReference type="Proteomes" id="UP000664203"/>
    </source>
</evidence>
<dbReference type="Proteomes" id="UP000664203">
    <property type="component" value="Unassembled WGS sequence"/>
</dbReference>
<dbReference type="AlphaFoldDB" id="A0A8H3J580"/>
<accession>A0A8H3J580</accession>
<name>A0A8H3J580_9LECA</name>
<feature type="transmembrane region" description="Helical" evidence="2">
    <location>
        <begin position="66"/>
        <end position="85"/>
    </location>
</feature>
<keyword evidence="2" id="KW-0472">Membrane</keyword>
<evidence type="ECO:0000256" key="2">
    <source>
        <dbReference type="SAM" id="Phobius"/>
    </source>
</evidence>
<protein>
    <submittedName>
        <fullName evidence="3">Uncharacterized protein</fullName>
    </submittedName>
</protein>
<evidence type="ECO:0000256" key="1">
    <source>
        <dbReference type="SAM" id="MobiDB-lite"/>
    </source>
</evidence>